<dbReference type="SUPFAM" id="SSF50475">
    <property type="entry name" value="FMN-binding split barrel"/>
    <property type="match status" value="1"/>
</dbReference>
<proteinExistence type="inferred from homology"/>
<evidence type="ECO:0000256" key="1">
    <source>
        <dbReference type="ARBA" id="ARBA00001917"/>
    </source>
</evidence>
<dbReference type="PANTHER" id="PTHR43567">
    <property type="entry name" value="FLAVOREDOXIN-RELATED-RELATED"/>
    <property type="match status" value="1"/>
</dbReference>
<reference evidence="5" key="1">
    <citation type="submission" date="2022-03" db="EMBL/GenBank/DDBJ databases">
        <title>Draft genome sequence of Aduncisulcus paluster, a free-living microaerophilic Fornicata.</title>
        <authorList>
            <person name="Yuyama I."/>
            <person name="Kume K."/>
            <person name="Tamura T."/>
            <person name="Inagaki Y."/>
            <person name="Hashimoto T."/>
        </authorList>
    </citation>
    <scope>NUCLEOTIDE SEQUENCE</scope>
    <source>
        <strain evidence="5">NY0171</strain>
    </source>
</reference>
<evidence type="ECO:0000259" key="4">
    <source>
        <dbReference type="Pfam" id="PF01613"/>
    </source>
</evidence>
<gene>
    <name evidence="5" type="ORF">ADUPG1_005532</name>
</gene>
<evidence type="ECO:0000256" key="2">
    <source>
        <dbReference type="ARBA" id="ARBA00022630"/>
    </source>
</evidence>
<evidence type="ECO:0000313" key="6">
    <source>
        <dbReference type="Proteomes" id="UP001057375"/>
    </source>
</evidence>
<keyword evidence="2" id="KW-0285">Flavoprotein</keyword>
<comment type="cofactor">
    <cofactor evidence="1">
        <name>FMN</name>
        <dbReference type="ChEBI" id="CHEBI:58210"/>
    </cofactor>
</comment>
<sequence length="88" mass="9907">SDVVDAPYVDEFPFIFECKVVETVELGLHTQFVGEIVSIKADDSILDEKGKPVINKVNPFIYDPNSREYRGIGDIYGHGFNIGKKIME</sequence>
<organism evidence="5 6">
    <name type="scientific">Aduncisulcus paluster</name>
    <dbReference type="NCBI Taxonomy" id="2918883"/>
    <lineage>
        <taxon>Eukaryota</taxon>
        <taxon>Metamonada</taxon>
        <taxon>Carpediemonas-like organisms</taxon>
        <taxon>Aduncisulcus</taxon>
    </lineage>
</organism>
<comment type="similarity">
    <text evidence="3">Belongs to the flavoredoxin family.</text>
</comment>
<protein>
    <submittedName>
        <fullName evidence="5">Flavin reductase family protein</fullName>
    </submittedName>
</protein>
<comment type="caution">
    <text evidence="5">The sequence shown here is derived from an EMBL/GenBank/DDBJ whole genome shotgun (WGS) entry which is preliminary data.</text>
</comment>
<dbReference type="EMBL" id="BQXS01008851">
    <property type="protein sequence ID" value="GKT30527.1"/>
    <property type="molecule type" value="Genomic_DNA"/>
</dbReference>
<accession>A0ABQ5KDF6</accession>
<dbReference type="Gene3D" id="2.30.110.10">
    <property type="entry name" value="Electron Transport, Fmn-binding Protein, Chain A"/>
    <property type="match status" value="1"/>
</dbReference>
<dbReference type="InterPro" id="IPR012349">
    <property type="entry name" value="Split_barrel_FMN-bd"/>
</dbReference>
<keyword evidence="6" id="KW-1185">Reference proteome</keyword>
<dbReference type="PANTHER" id="PTHR43567:SF1">
    <property type="entry name" value="FLAVOREDOXIN"/>
    <property type="match status" value="1"/>
</dbReference>
<evidence type="ECO:0000313" key="5">
    <source>
        <dbReference type="EMBL" id="GKT30527.1"/>
    </source>
</evidence>
<feature type="domain" description="Flavin reductase like" evidence="4">
    <location>
        <begin position="3"/>
        <end position="48"/>
    </location>
</feature>
<evidence type="ECO:0000256" key="3">
    <source>
        <dbReference type="ARBA" id="ARBA00038054"/>
    </source>
</evidence>
<feature type="non-terminal residue" evidence="5">
    <location>
        <position position="1"/>
    </location>
</feature>
<name>A0ABQ5KDF6_9EUKA</name>
<dbReference type="InterPro" id="IPR002563">
    <property type="entry name" value="Flavin_Rdtase-like_dom"/>
</dbReference>
<dbReference type="Proteomes" id="UP001057375">
    <property type="component" value="Unassembled WGS sequence"/>
</dbReference>
<dbReference type="Pfam" id="PF01613">
    <property type="entry name" value="Flavin_Reduct"/>
    <property type="match status" value="1"/>
</dbReference>
<dbReference type="InterPro" id="IPR052174">
    <property type="entry name" value="Flavoredoxin"/>
</dbReference>